<dbReference type="InterPro" id="IPR029044">
    <property type="entry name" value="Nucleotide-diphossugar_trans"/>
</dbReference>
<dbReference type="RefSeq" id="WP_304374580.1">
    <property type="nucleotide sequence ID" value="NZ_JAUOZU010000001.1"/>
</dbReference>
<dbReference type="Proteomes" id="UP001174932">
    <property type="component" value="Unassembled WGS sequence"/>
</dbReference>
<reference evidence="2" key="2">
    <citation type="submission" date="2023-07" db="EMBL/GenBank/DDBJ databases">
        <authorList>
            <person name="Shen H."/>
        </authorList>
    </citation>
    <scope>NUCLEOTIDE SEQUENCE</scope>
    <source>
        <strain evidence="2">TNR-22</strain>
    </source>
</reference>
<keyword evidence="2" id="KW-0808">Transferase</keyword>
<evidence type="ECO:0000313" key="3">
    <source>
        <dbReference type="Proteomes" id="UP001174932"/>
    </source>
</evidence>
<proteinExistence type="predicted"/>
<gene>
    <name evidence="2" type="ORF">Q4481_01940</name>
</gene>
<evidence type="ECO:0000259" key="1">
    <source>
        <dbReference type="Pfam" id="PF10111"/>
    </source>
</evidence>
<dbReference type="Pfam" id="PF10111">
    <property type="entry name" value="Glyco_tranf_2_2"/>
    <property type="match status" value="1"/>
</dbReference>
<keyword evidence="3" id="KW-1185">Reference proteome</keyword>
<dbReference type="Gene3D" id="3.90.550.10">
    <property type="entry name" value="Spore Coat Polysaccharide Biosynthesis Protein SpsA, Chain A"/>
    <property type="match status" value="1"/>
</dbReference>
<evidence type="ECO:0000313" key="2">
    <source>
        <dbReference type="EMBL" id="MDO6962697.1"/>
    </source>
</evidence>
<comment type="caution">
    <text evidence="2">The sequence shown here is derived from an EMBL/GenBank/DDBJ whole genome shotgun (WGS) entry which is preliminary data.</text>
</comment>
<dbReference type="EMBL" id="JAUOZU010000001">
    <property type="protein sequence ID" value="MDO6962697.1"/>
    <property type="molecule type" value="Genomic_DNA"/>
</dbReference>
<sequence length="525" mass="58981">MRQQYDFRPLSFDRSQRCRIAGHCTSAASWIETGNLARVDRFMDVDTRITLIVPLRLTGRTYEGEQRLTRLCDIVPRDLYDILISDYGTEDAHAGPLHSLEKAGVSVCRHPAPHPLFSIGHARDFGVQNARQPVIMFNDIDFCGTEAMYRAIHAEVVRRQLARKGWEFFCVPVLFLTEEATSRWLETATKGKDLFEGIDVDAAEQATDAIQSTAYGSSAMVINRRHYLEVGGHDKAFSGHGAEDYDILHRLSTLAPLGPRPHDYFKDFRNNGVRHYWGFRPFFALYGLEAFARGLHLVHLWHPRRQERGYFRAAQNFKHLRKLMVGFDRRARQPAPLTDIGRGTRHVLAIGATTEDRLLLRPLLSLASQHVQLEMSGLPDGPQLEKLARSHGADYIVLGPSLCTEPYDPGTTLPVDLQLLCLCGPLLYGAGQLELRMSGSSEFQTVTVTPIRSPTDTVVAYRWSPVLVPGLGEVGAPAPAAPRLFSEPLFASFGAAIADRKRHSSPKRRAKSPIWLRAWRRLTGR</sequence>
<keyword evidence="2" id="KW-0328">Glycosyltransferase</keyword>
<feature type="domain" description="Glycosyltransferase 2-like prokaryotic type" evidence="1">
    <location>
        <begin position="52"/>
        <end position="315"/>
    </location>
</feature>
<dbReference type="SUPFAM" id="SSF53448">
    <property type="entry name" value="Nucleotide-diphospho-sugar transferases"/>
    <property type="match status" value="1"/>
</dbReference>
<dbReference type="GO" id="GO:0016757">
    <property type="term" value="F:glycosyltransferase activity"/>
    <property type="evidence" value="ECO:0007669"/>
    <property type="project" value="UniProtKB-KW"/>
</dbReference>
<organism evidence="2 3">
    <name type="scientific">Rhizobium alvei</name>
    <dbReference type="NCBI Taxonomy" id="1132659"/>
    <lineage>
        <taxon>Bacteria</taxon>
        <taxon>Pseudomonadati</taxon>
        <taxon>Pseudomonadota</taxon>
        <taxon>Alphaproteobacteria</taxon>
        <taxon>Hyphomicrobiales</taxon>
        <taxon>Rhizobiaceae</taxon>
        <taxon>Rhizobium/Agrobacterium group</taxon>
        <taxon>Rhizobium</taxon>
    </lineage>
</organism>
<protein>
    <submittedName>
        <fullName evidence="2">Galactosyltransferase-related protein</fullName>
    </submittedName>
</protein>
<accession>A0ABT8YGA2</accession>
<name>A0ABT8YGA2_9HYPH</name>
<reference evidence="2" key="1">
    <citation type="journal article" date="2015" name="Int. J. Syst. Evol. Microbiol.">
        <title>Rhizobium alvei sp. nov., isolated from a freshwater river.</title>
        <authorList>
            <person name="Sheu S.Y."/>
            <person name="Huang H.W."/>
            <person name="Young C.C."/>
            <person name="Chen W.M."/>
        </authorList>
    </citation>
    <scope>NUCLEOTIDE SEQUENCE</scope>
    <source>
        <strain evidence="2">TNR-22</strain>
    </source>
</reference>
<dbReference type="InterPro" id="IPR019290">
    <property type="entry name" value="GlycosylTrfase-like_prok"/>
</dbReference>